<gene>
    <name evidence="2" type="ORF">IX84_02955</name>
</gene>
<keyword evidence="1" id="KW-0472">Membrane</keyword>
<dbReference type="InterPro" id="IPR025495">
    <property type="entry name" value="DUF4386"/>
</dbReference>
<feature type="transmembrane region" description="Helical" evidence="1">
    <location>
        <begin position="94"/>
        <end position="114"/>
    </location>
</feature>
<feature type="transmembrane region" description="Helical" evidence="1">
    <location>
        <begin position="146"/>
        <end position="167"/>
    </location>
</feature>
<organism evidence="2 3">
    <name type="scientific">Phaeodactylibacter xiamenensis</name>
    <dbReference type="NCBI Taxonomy" id="1524460"/>
    <lineage>
        <taxon>Bacteria</taxon>
        <taxon>Pseudomonadati</taxon>
        <taxon>Bacteroidota</taxon>
        <taxon>Saprospiria</taxon>
        <taxon>Saprospirales</taxon>
        <taxon>Haliscomenobacteraceae</taxon>
        <taxon>Phaeodactylibacter</taxon>
    </lineage>
</organism>
<feature type="transmembrane region" description="Helical" evidence="1">
    <location>
        <begin position="203"/>
        <end position="225"/>
    </location>
</feature>
<dbReference type="OrthoDB" id="1160166at2"/>
<evidence type="ECO:0000256" key="1">
    <source>
        <dbReference type="SAM" id="Phobius"/>
    </source>
</evidence>
<evidence type="ECO:0000313" key="2">
    <source>
        <dbReference type="EMBL" id="KGE89305.1"/>
    </source>
</evidence>
<feature type="transmembrane region" description="Helical" evidence="1">
    <location>
        <begin position="65"/>
        <end position="82"/>
    </location>
</feature>
<reference evidence="2 3" key="1">
    <citation type="journal article" date="2014" name="Int. J. Syst. Evol. Microbiol.">
        <title>Phaeodactylibacter xiamenensis gen. nov., sp. nov., a member of the family Saprospiraceae isolated from the marine alga Phaeodactylum tricornutum.</title>
        <authorList>
            <person name="Chen Z.Jr."/>
            <person name="Lei X."/>
            <person name="Lai Q."/>
            <person name="Li Y."/>
            <person name="Zhang B."/>
            <person name="Zhang J."/>
            <person name="Zhang H."/>
            <person name="Yang L."/>
            <person name="Zheng W."/>
            <person name="Tian Y."/>
            <person name="Yu Z."/>
            <person name="Xu H.Jr."/>
            <person name="Zheng T."/>
        </authorList>
    </citation>
    <scope>NUCLEOTIDE SEQUENCE [LARGE SCALE GENOMIC DNA]</scope>
    <source>
        <strain evidence="2 3">KD52</strain>
    </source>
</reference>
<dbReference type="EMBL" id="JPOS01000010">
    <property type="protein sequence ID" value="KGE89305.1"/>
    <property type="molecule type" value="Genomic_DNA"/>
</dbReference>
<sequence>MKNHPTAPKQLARLTGLLYLIVIICAGFSQGYMRGTIVVPGDAAQTALNILEQGGLFRLGLATDLIAFTADAVIAVLFYQLFKPVNQTLSMVAAALRLLAHPAIASLNLLNHYLAQHVLESTEWALSHSPEQLYDLSLLFMDAHRAGYLIAGALFGLHCLLLGILIYRSDLIPKAFGVLMSLAGLTYLMETFGVFLFPGNDAWLALLVGGAAALGEVSLMGYLLARGVRER</sequence>
<feature type="transmembrane region" description="Helical" evidence="1">
    <location>
        <begin position="176"/>
        <end position="197"/>
    </location>
</feature>
<keyword evidence="3" id="KW-1185">Reference proteome</keyword>
<comment type="caution">
    <text evidence="2">The sequence shown here is derived from an EMBL/GenBank/DDBJ whole genome shotgun (WGS) entry which is preliminary data.</text>
</comment>
<proteinExistence type="predicted"/>
<dbReference type="AlphaFoldDB" id="A0A098SB28"/>
<protein>
    <recommendedName>
        <fullName evidence="4">DUF4386 domain-containing protein</fullName>
    </recommendedName>
</protein>
<keyword evidence="1" id="KW-0812">Transmembrane</keyword>
<dbReference type="Proteomes" id="UP000029736">
    <property type="component" value="Unassembled WGS sequence"/>
</dbReference>
<dbReference type="RefSeq" id="WP_044216387.1">
    <property type="nucleotide sequence ID" value="NZ_JBKAGJ010000024.1"/>
</dbReference>
<name>A0A098SB28_9BACT</name>
<accession>A0A098SB28</accession>
<evidence type="ECO:0000313" key="3">
    <source>
        <dbReference type="Proteomes" id="UP000029736"/>
    </source>
</evidence>
<dbReference type="STRING" id="1524460.IX84_02955"/>
<keyword evidence="1" id="KW-1133">Transmembrane helix</keyword>
<dbReference type="Pfam" id="PF14329">
    <property type="entry name" value="DUF4386"/>
    <property type="match status" value="1"/>
</dbReference>
<feature type="transmembrane region" description="Helical" evidence="1">
    <location>
        <begin position="12"/>
        <end position="33"/>
    </location>
</feature>
<evidence type="ECO:0008006" key="4">
    <source>
        <dbReference type="Google" id="ProtNLM"/>
    </source>
</evidence>